<sequence>MAQSKLFAGPVSGCPMVKLAICLGTVGYGQPRLTKACTTRASRLLANLWLVVVGYGWAE</sequence>
<feature type="non-terminal residue" evidence="1">
    <location>
        <position position="59"/>
    </location>
</feature>
<organism evidence="1 2">
    <name type="scientific">Paxillus rubicundulus Ve08.2h10</name>
    <dbReference type="NCBI Taxonomy" id="930991"/>
    <lineage>
        <taxon>Eukaryota</taxon>
        <taxon>Fungi</taxon>
        <taxon>Dikarya</taxon>
        <taxon>Basidiomycota</taxon>
        <taxon>Agaricomycotina</taxon>
        <taxon>Agaricomycetes</taxon>
        <taxon>Agaricomycetidae</taxon>
        <taxon>Boletales</taxon>
        <taxon>Paxilineae</taxon>
        <taxon>Paxillaceae</taxon>
        <taxon>Paxillus</taxon>
    </lineage>
</organism>
<accession>A0A0D0D5I0</accession>
<dbReference type="InParanoid" id="A0A0D0D5I0"/>
<name>A0A0D0D5I0_9AGAM</name>
<reference evidence="1 2" key="1">
    <citation type="submission" date="2014-04" db="EMBL/GenBank/DDBJ databases">
        <authorList>
            <consortium name="DOE Joint Genome Institute"/>
            <person name="Kuo A."/>
            <person name="Kohler A."/>
            <person name="Jargeat P."/>
            <person name="Nagy L.G."/>
            <person name="Floudas D."/>
            <person name="Copeland A."/>
            <person name="Barry K.W."/>
            <person name="Cichocki N."/>
            <person name="Veneault-Fourrey C."/>
            <person name="LaButti K."/>
            <person name="Lindquist E.A."/>
            <person name="Lipzen A."/>
            <person name="Lundell T."/>
            <person name="Morin E."/>
            <person name="Murat C."/>
            <person name="Sun H."/>
            <person name="Tunlid A."/>
            <person name="Henrissat B."/>
            <person name="Grigoriev I.V."/>
            <person name="Hibbett D.S."/>
            <person name="Martin F."/>
            <person name="Nordberg H.P."/>
            <person name="Cantor M.N."/>
            <person name="Hua S.X."/>
        </authorList>
    </citation>
    <scope>NUCLEOTIDE SEQUENCE [LARGE SCALE GENOMIC DNA]</scope>
    <source>
        <strain evidence="1 2">Ve08.2h10</strain>
    </source>
</reference>
<dbReference type="AlphaFoldDB" id="A0A0D0D5I0"/>
<protein>
    <submittedName>
        <fullName evidence="1">Uncharacterized protein</fullName>
    </submittedName>
</protein>
<reference evidence="2" key="2">
    <citation type="submission" date="2015-01" db="EMBL/GenBank/DDBJ databases">
        <title>Evolutionary Origins and Diversification of the Mycorrhizal Mutualists.</title>
        <authorList>
            <consortium name="DOE Joint Genome Institute"/>
            <consortium name="Mycorrhizal Genomics Consortium"/>
            <person name="Kohler A."/>
            <person name="Kuo A."/>
            <person name="Nagy L.G."/>
            <person name="Floudas D."/>
            <person name="Copeland A."/>
            <person name="Barry K.W."/>
            <person name="Cichocki N."/>
            <person name="Veneault-Fourrey C."/>
            <person name="LaButti K."/>
            <person name="Lindquist E.A."/>
            <person name="Lipzen A."/>
            <person name="Lundell T."/>
            <person name="Morin E."/>
            <person name="Murat C."/>
            <person name="Riley R."/>
            <person name="Ohm R."/>
            <person name="Sun H."/>
            <person name="Tunlid A."/>
            <person name="Henrissat B."/>
            <person name="Grigoriev I.V."/>
            <person name="Hibbett D.S."/>
            <person name="Martin F."/>
        </authorList>
    </citation>
    <scope>NUCLEOTIDE SEQUENCE [LARGE SCALE GENOMIC DNA]</scope>
    <source>
        <strain evidence="2">Ve08.2h10</strain>
    </source>
</reference>
<dbReference type="EMBL" id="KN825587">
    <property type="protein sequence ID" value="KIK83718.1"/>
    <property type="molecule type" value="Genomic_DNA"/>
</dbReference>
<keyword evidence="2" id="KW-1185">Reference proteome</keyword>
<dbReference type="HOGENOM" id="CLU_2967356_0_0_1"/>
<proteinExistence type="predicted"/>
<evidence type="ECO:0000313" key="1">
    <source>
        <dbReference type="EMBL" id="KIK83718.1"/>
    </source>
</evidence>
<evidence type="ECO:0000313" key="2">
    <source>
        <dbReference type="Proteomes" id="UP000054538"/>
    </source>
</evidence>
<gene>
    <name evidence="1" type="ORF">PAXRUDRAFT_832034</name>
</gene>
<dbReference type="Proteomes" id="UP000054538">
    <property type="component" value="Unassembled WGS sequence"/>
</dbReference>